<dbReference type="STRING" id="29170.A0A368GWD9"/>
<dbReference type="Pfam" id="PF00112">
    <property type="entry name" value="Peptidase_C1"/>
    <property type="match status" value="1"/>
</dbReference>
<sequence length="344" mass="38941">MWVFTALLVTTLAAKPTTVEEFLAQPVEEHVEQLTGQAFVDYINEHQSFYRAKYSPEAEAFVASRVMDSKFRRKPRKEEVLSHVVRDEKLPESFDARQQWPKCKSIAIVRDQSACGSCWAVSSASAMSDELCVQSGGAINVVISDTDILSCCGEACGEGCEGGWPIEAYRWMKRDGVVTGGKYEEKNTCKPYAFYPCGKHKNAPYYGPCPRGSWPTPKCRKMCQRKYKNSYKEDKHFAKHSFYLPNNETSIRQEIFETGPVVAAFNVYEDFRYYVGGIYVHKWGKQTGAHAVKVIGWGTENGTDYWLVSNSWSSDWGEKGYFRIVRGINNCGIEEEMVAGLMKS</sequence>
<keyword evidence="5" id="KW-0788">Thiol protease</keyword>
<comment type="function">
    <text evidence="9">Expression of the protease correlates with blood-feeding and suggests a role for the protease in blood digestion.</text>
</comment>
<evidence type="ECO:0000313" key="12">
    <source>
        <dbReference type="Proteomes" id="UP000252519"/>
    </source>
</evidence>
<evidence type="ECO:0000256" key="9">
    <source>
        <dbReference type="ARBA" id="ARBA00057399"/>
    </source>
</evidence>
<protein>
    <submittedName>
        <fullName evidence="11">Cathepsin B family protein</fullName>
    </submittedName>
</protein>
<dbReference type="InterPro" id="IPR013128">
    <property type="entry name" value="Peptidase_C1A"/>
</dbReference>
<organism evidence="11 12">
    <name type="scientific">Ancylostoma caninum</name>
    <name type="common">Dog hookworm</name>
    <dbReference type="NCBI Taxonomy" id="29170"/>
    <lineage>
        <taxon>Eukaryota</taxon>
        <taxon>Metazoa</taxon>
        <taxon>Ecdysozoa</taxon>
        <taxon>Nematoda</taxon>
        <taxon>Chromadorea</taxon>
        <taxon>Rhabditida</taxon>
        <taxon>Rhabditina</taxon>
        <taxon>Rhabditomorpha</taxon>
        <taxon>Strongyloidea</taxon>
        <taxon>Ancylostomatidae</taxon>
        <taxon>Ancylostomatinae</taxon>
        <taxon>Ancylostoma</taxon>
    </lineage>
</organism>
<evidence type="ECO:0000256" key="4">
    <source>
        <dbReference type="ARBA" id="ARBA00022801"/>
    </source>
</evidence>
<keyword evidence="6" id="KW-0865">Zymogen</keyword>
<dbReference type="GO" id="GO:0008234">
    <property type="term" value="F:cysteine-type peptidase activity"/>
    <property type="evidence" value="ECO:0007669"/>
    <property type="project" value="UniProtKB-KW"/>
</dbReference>
<dbReference type="PANTHER" id="PTHR12411">
    <property type="entry name" value="CYSTEINE PROTEASE FAMILY C1-RELATED"/>
    <property type="match status" value="1"/>
</dbReference>
<name>A0A368GWD9_ANCCA</name>
<comment type="caution">
    <text evidence="11">The sequence shown here is derived from an EMBL/GenBank/DDBJ whole genome shotgun (WGS) entry which is preliminary data.</text>
</comment>
<dbReference type="EMBL" id="JOJR01000064">
    <property type="protein sequence ID" value="RCN47340.1"/>
    <property type="molecule type" value="Genomic_DNA"/>
</dbReference>
<dbReference type="SUPFAM" id="SSF54001">
    <property type="entry name" value="Cysteine proteinases"/>
    <property type="match status" value="1"/>
</dbReference>
<dbReference type="Gene3D" id="3.90.70.10">
    <property type="entry name" value="Cysteine proteinases"/>
    <property type="match status" value="1"/>
</dbReference>
<evidence type="ECO:0000313" key="11">
    <source>
        <dbReference type="EMBL" id="RCN47340.1"/>
    </source>
</evidence>
<evidence type="ECO:0000256" key="5">
    <source>
        <dbReference type="ARBA" id="ARBA00022807"/>
    </source>
</evidence>
<dbReference type="SMART" id="SM00645">
    <property type="entry name" value="Pept_C1"/>
    <property type="match status" value="1"/>
</dbReference>
<gene>
    <name evidence="11" type="ORF">ANCCAN_06628</name>
</gene>
<dbReference type="InterPro" id="IPR038765">
    <property type="entry name" value="Papain-like_cys_pep_sf"/>
</dbReference>
<evidence type="ECO:0000259" key="10">
    <source>
        <dbReference type="SMART" id="SM00645"/>
    </source>
</evidence>
<proteinExistence type="inferred from homology"/>
<dbReference type="PROSITE" id="PS00139">
    <property type="entry name" value="THIOL_PROTEASE_CYS"/>
    <property type="match status" value="1"/>
</dbReference>
<dbReference type="GO" id="GO:0006508">
    <property type="term" value="P:proteolysis"/>
    <property type="evidence" value="ECO:0007669"/>
    <property type="project" value="UniProtKB-KW"/>
</dbReference>
<dbReference type="PROSITE" id="PS00639">
    <property type="entry name" value="THIOL_PROTEASE_HIS"/>
    <property type="match status" value="1"/>
</dbReference>
<dbReference type="FunFam" id="3.90.70.10:FF:000031">
    <property type="entry name" value="Cathepsin B"/>
    <property type="match status" value="1"/>
</dbReference>
<evidence type="ECO:0000256" key="8">
    <source>
        <dbReference type="ARBA" id="ARBA00023180"/>
    </source>
</evidence>
<keyword evidence="3" id="KW-0732">Signal</keyword>
<evidence type="ECO:0000256" key="3">
    <source>
        <dbReference type="ARBA" id="ARBA00022729"/>
    </source>
</evidence>
<evidence type="ECO:0000256" key="1">
    <source>
        <dbReference type="ARBA" id="ARBA00008455"/>
    </source>
</evidence>
<keyword evidence="7" id="KW-1015">Disulfide bond</keyword>
<dbReference type="PRINTS" id="PR00705">
    <property type="entry name" value="PAPAIN"/>
</dbReference>
<evidence type="ECO:0000256" key="2">
    <source>
        <dbReference type="ARBA" id="ARBA00022670"/>
    </source>
</evidence>
<keyword evidence="4" id="KW-0378">Hydrolase</keyword>
<dbReference type="OrthoDB" id="10058785at2759"/>
<keyword evidence="12" id="KW-1185">Reference proteome</keyword>
<dbReference type="Proteomes" id="UP000252519">
    <property type="component" value="Unassembled WGS sequence"/>
</dbReference>
<comment type="similarity">
    <text evidence="1">Belongs to the peptidase C1 family.</text>
</comment>
<keyword evidence="2" id="KW-0645">Protease</keyword>
<evidence type="ECO:0000256" key="7">
    <source>
        <dbReference type="ARBA" id="ARBA00023157"/>
    </source>
</evidence>
<dbReference type="InterPro" id="IPR000169">
    <property type="entry name" value="Pept_cys_AS"/>
</dbReference>
<dbReference type="InterPro" id="IPR000668">
    <property type="entry name" value="Peptidase_C1A_C"/>
</dbReference>
<reference evidence="11 12" key="1">
    <citation type="submission" date="2014-10" db="EMBL/GenBank/DDBJ databases">
        <title>Draft genome of the hookworm Ancylostoma caninum.</title>
        <authorList>
            <person name="Mitreva M."/>
        </authorList>
    </citation>
    <scope>NUCLEOTIDE SEQUENCE [LARGE SCALE GENOMIC DNA]</scope>
    <source>
        <strain evidence="11 12">Baltimore</strain>
    </source>
</reference>
<accession>A0A368GWD9</accession>
<dbReference type="CDD" id="cd02620">
    <property type="entry name" value="Peptidase_C1A_CathepsinB"/>
    <property type="match status" value="1"/>
</dbReference>
<keyword evidence="8" id="KW-0325">Glycoprotein</keyword>
<dbReference type="InterPro" id="IPR025660">
    <property type="entry name" value="Pept_his_AS"/>
</dbReference>
<dbReference type="AlphaFoldDB" id="A0A368GWD9"/>
<feature type="domain" description="Peptidase C1A papain C-terminal" evidence="10">
    <location>
        <begin position="90"/>
        <end position="341"/>
    </location>
</feature>
<evidence type="ECO:0000256" key="6">
    <source>
        <dbReference type="ARBA" id="ARBA00023145"/>
    </source>
</evidence>